<keyword evidence="4" id="KW-1185">Reference proteome</keyword>
<evidence type="ECO:0000256" key="1">
    <source>
        <dbReference type="ARBA" id="ARBA00023125"/>
    </source>
</evidence>
<sequence length="203" mass="23898">MFEQKNIKIITNHNQLKVLGDPFKNQVLTLLLEQAYTGQQLAKMLEVARSKVHYALTELENNGLIHVVQKEEKNGIVQKFYRAVARSFIPDEQLLPQANDFEEFYRSFYLNIWSRAKVRALTAPDEAFQKNKAKIAMQFEVKMEEEKFKAWLDKYKTLVNELFESEEEDEDGNYYYLSTIGFQIDDPLFEDDKTFKGCEQNDN</sequence>
<dbReference type="InterPro" id="IPR036390">
    <property type="entry name" value="WH_DNA-bd_sf"/>
</dbReference>
<dbReference type="InterPro" id="IPR036388">
    <property type="entry name" value="WH-like_DNA-bd_sf"/>
</dbReference>
<evidence type="ECO:0000259" key="2">
    <source>
        <dbReference type="Pfam" id="PF01978"/>
    </source>
</evidence>
<dbReference type="InterPro" id="IPR011991">
    <property type="entry name" value="ArsR-like_HTH"/>
</dbReference>
<protein>
    <submittedName>
        <fullName evidence="3">Winged helix-turn-helix transcriptional regulator</fullName>
    </submittedName>
</protein>
<dbReference type="PANTHER" id="PTHR38600">
    <property type="entry name" value="TRANSCRIPTIONAL REGULATORY PROTEIN"/>
    <property type="match status" value="1"/>
</dbReference>
<keyword evidence="1" id="KW-0238">DNA-binding</keyword>
<dbReference type="RefSeq" id="WP_190996658.1">
    <property type="nucleotide sequence ID" value="NZ_JACXSI010000003.1"/>
</dbReference>
<accession>A0A927H9P7</accession>
<dbReference type="InterPro" id="IPR002831">
    <property type="entry name" value="Tscrpt_reg_TrmB_N"/>
</dbReference>
<evidence type="ECO:0000313" key="3">
    <source>
        <dbReference type="EMBL" id="MBD3107109.1"/>
    </source>
</evidence>
<dbReference type="GO" id="GO:0003677">
    <property type="term" value="F:DNA binding"/>
    <property type="evidence" value="ECO:0007669"/>
    <property type="project" value="UniProtKB-KW"/>
</dbReference>
<dbReference type="Proteomes" id="UP000602076">
    <property type="component" value="Unassembled WGS sequence"/>
</dbReference>
<dbReference type="PANTHER" id="PTHR38600:SF2">
    <property type="entry name" value="SLL0088 PROTEIN"/>
    <property type="match status" value="1"/>
</dbReference>
<reference evidence="3" key="1">
    <citation type="submission" date="2020-09" db="EMBL/GenBank/DDBJ databases">
        <title>Bacillus faecalis sp. nov., a moderately halophilic bacterium isolated from cow faeces.</title>
        <authorList>
            <person name="Jiang L."/>
            <person name="Lee J."/>
        </authorList>
    </citation>
    <scope>NUCLEOTIDE SEQUENCE</scope>
    <source>
        <strain evidence="3">AGMB 02131</strain>
    </source>
</reference>
<organism evidence="3 4">
    <name type="scientific">Peribacillus faecalis</name>
    <dbReference type="NCBI Taxonomy" id="2772559"/>
    <lineage>
        <taxon>Bacteria</taxon>
        <taxon>Bacillati</taxon>
        <taxon>Bacillota</taxon>
        <taxon>Bacilli</taxon>
        <taxon>Bacillales</taxon>
        <taxon>Bacillaceae</taxon>
        <taxon>Peribacillus</taxon>
    </lineage>
</organism>
<name>A0A927H9P7_9BACI</name>
<feature type="domain" description="Transcription regulator TrmB N-terminal" evidence="2">
    <location>
        <begin position="28"/>
        <end position="84"/>
    </location>
</feature>
<dbReference type="AlphaFoldDB" id="A0A927H9P7"/>
<evidence type="ECO:0000313" key="4">
    <source>
        <dbReference type="Proteomes" id="UP000602076"/>
    </source>
</evidence>
<gene>
    <name evidence="3" type="ORF">IEO70_01840</name>
</gene>
<dbReference type="Pfam" id="PF01978">
    <property type="entry name" value="TrmB"/>
    <property type="match status" value="1"/>
</dbReference>
<dbReference type="Gene3D" id="1.10.10.10">
    <property type="entry name" value="Winged helix-like DNA-binding domain superfamily/Winged helix DNA-binding domain"/>
    <property type="match status" value="1"/>
</dbReference>
<dbReference type="CDD" id="cd00090">
    <property type="entry name" value="HTH_ARSR"/>
    <property type="match status" value="1"/>
</dbReference>
<comment type="caution">
    <text evidence="3">The sequence shown here is derived from an EMBL/GenBank/DDBJ whole genome shotgun (WGS) entry which is preliminary data.</text>
</comment>
<dbReference type="SUPFAM" id="SSF46785">
    <property type="entry name" value="Winged helix' DNA-binding domain"/>
    <property type="match status" value="1"/>
</dbReference>
<dbReference type="EMBL" id="JACXSI010000003">
    <property type="protein sequence ID" value="MBD3107109.1"/>
    <property type="molecule type" value="Genomic_DNA"/>
</dbReference>
<proteinExistence type="predicted"/>